<dbReference type="STRING" id="189425.PGRAT_08265"/>
<keyword evidence="6" id="KW-1185">Reference proteome</keyword>
<dbReference type="OrthoDB" id="1681764at2"/>
<dbReference type="InterPro" id="IPR036735">
    <property type="entry name" value="NGN_dom_sf"/>
</dbReference>
<dbReference type="Pfam" id="PF02357">
    <property type="entry name" value="NusG"/>
    <property type="match status" value="1"/>
</dbReference>
<dbReference type="HOGENOM" id="CLU_067287_2_1_9"/>
<dbReference type="InterPro" id="IPR047663">
    <property type="entry name" value="Transcription_antiterm_LoaP"/>
</dbReference>
<dbReference type="InterPro" id="IPR006645">
    <property type="entry name" value="NGN-like_dom"/>
</dbReference>
<sequence>MNWYIFFVKTGDELCVKDWLNKTFDRETLYSIVPKRIVPEKKNGKLLYVEKNLFPSYIFVKTVMDFSTYYLIKRNSKIIKMLNYLNKEDLTCHRTISAHNKQSAVPATAKEELYFKKIPEEEMSIILKLLNQEEEINFSKVYTIESKVYVESGPLKGLEGIIKKINKHTRRAKVLVSLMGDQRIIELGIELIEPVGSKELIM</sequence>
<dbReference type="PANTHER" id="PTHR30265">
    <property type="entry name" value="RHO-INTERACTING TRANSCRIPTION TERMINATION FACTOR NUSG"/>
    <property type="match status" value="1"/>
</dbReference>
<evidence type="ECO:0000313" key="6">
    <source>
        <dbReference type="Proteomes" id="UP000029500"/>
    </source>
</evidence>
<dbReference type="SUPFAM" id="SSF50104">
    <property type="entry name" value="Translation proteins SH3-like domain"/>
    <property type="match status" value="1"/>
</dbReference>
<evidence type="ECO:0000256" key="3">
    <source>
        <dbReference type="ARBA" id="ARBA00023163"/>
    </source>
</evidence>
<dbReference type="Proteomes" id="UP000029500">
    <property type="component" value="Chromosome"/>
</dbReference>
<evidence type="ECO:0000256" key="1">
    <source>
        <dbReference type="ARBA" id="ARBA00022814"/>
    </source>
</evidence>
<organism evidence="5 6">
    <name type="scientific">Paenibacillus graminis</name>
    <dbReference type="NCBI Taxonomy" id="189425"/>
    <lineage>
        <taxon>Bacteria</taxon>
        <taxon>Bacillati</taxon>
        <taxon>Bacillota</taxon>
        <taxon>Bacilli</taxon>
        <taxon>Bacillales</taxon>
        <taxon>Paenibacillaceae</taxon>
        <taxon>Paenibacillus</taxon>
    </lineage>
</organism>
<evidence type="ECO:0000313" key="5">
    <source>
        <dbReference type="EMBL" id="AIQ67629.1"/>
    </source>
</evidence>
<proteinExistence type="predicted"/>
<name>A0A089NF50_9BACL</name>
<keyword evidence="3" id="KW-0804">Transcription</keyword>
<dbReference type="InterPro" id="IPR043425">
    <property type="entry name" value="NusG-like"/>
</dbReference>
<protein>
    <recommendedName>
        <fullName evidence="4">NusG-like N-terminal domain-containing protein</fullName>
    </recommendedName>
</protein>
<dbReference type="InterPro" id="IPR014722">
    <property type="entry name" value="Rib_uL2_dom2"/>
</dbReference>
<evidence type="ECO:0000256" key="2">
    <source>
        <dbReference type="ARBA" id="ARBA00023015"/>
    </source>
</evidence>
<dbReference type="NCBIfam" id="NF033641">
    <property type="entry name" value="antiterm_LoaP"/>
    <property type="match status" value="1"/>
</dbReference>
<dbReference type="RefSeq" id="WP_025705248.1">
    <property type="nucleotide sequence ID" value="NZ_CP009287.1"/>
</dbReference>
<keyword evidence="1" id="KW-0889">Transcription antitermination</keyword>
<dbReference type="GO" id="GO:0031564">
    <property type="term" value="P:transcription antitermination"/>
    <property type="evidence" value="ECO:0007669"/>
    <property type="project" value="UniProtKB-KW"/>
</dbReference>
<dbReference type="SUPFAM" id="SSF82679">
    <property type="entry name" value="N-utilization substance G protein NusG, N-terminal domain"/>
    <property type="match status" value="1"/>
</dbReference>
<dbReference type="Gene3D" id="3.30.70.940">
    <property type="entry name" value="NusG, N-terminal domain"/>
    <property type="match status" value="1"/>
</dbReference>
<reference evidence="5 6" key="1">
    <citation type="submission" date="2014-08" db="EMBL/GenBank/DDBJ databases">
        <title>Comparative genomics of the Paenibacillus odorifer group.</title>
        <authorList>
            <person name="den Bakker H.C."/>
            <person name="Tsai Y.-C."/>
            <person name="Martin N."/>
            <person name="Korlach J."/>
            <person name="Wiedmann M."/>
        </authorList>
    </citation>
    <scope>NUCLEOTIDE SEQUENCE [LARGE SCALE GENOMIC DNA]</scope>
    <source>
        <strain evidence="5 6">DSM 15220</strain>
    </source>
</reference>
<evidence type="ECO:0000259" key="4">
    <source>
        <dbReference type="Pfam" id="PF02357"/>
    </source>
</evidence>
<dbReference type="EMBL" id="CP009287">
    <property type="protein sequence ID" value="AIQ67629.1"/>
    <property type="molecule type" value="Genomic_DNA"/>
</dbReference>
<dbReference type="AlphaFoldDB" id="A0A089NF50"/>
<gene>
    <name evidence="5" type="ORF">PGRAT_08265</name>
</gene>
<dbReference type="PANTHER" id="PTHR30265:SF4">
    <property type="entry name" value="KOW MOTIF FAMILY PROTEIN, EXPRESSED"/>
    <property type="match status" value="1"/>
</dbReference>
<feature type="domain" description="NusG-like N-terminal" evidence="4">
    <location>
        <begin position="1"/>
        <end position="83"/>
    </location>
</feature>
<dbReference type="eggNOG" id="COG0250">
    <property type="taxonomic scope" value="Bacteria"/>
</dbReference>
<dbReference type="CDD" id="cd08000">
    <property type="entry name" value="NGN"/>
    <property type="match status" value="1"/>
</dbReference>
<keyword evidence="2" id="KW-0805">Transcription regulation</keyword>
<dbReference type="GO" id="GO:0006354">
    <property type="term" value="P:DNA-templated transcription elongation"/>
    <property type="evidence" value="ECO:0007669"/>
    <property type="project" value="InterPro"/>
</dbReference>
<dbReference type="InterPro" id="IPR008991">
    <property type="entry name" value="Translation_prot_SH3-like_sf"/>
</dbReference>
<dbReference type="KEGG" id="pgm:PGRAT_08265"/>
<accession>A0A089NF50</accession>
<dbReference type="Gene3D" id="2.30.30.30">
    <property type="match status" value="1"/>
</dbReference>